<protein>
    <submittedName>
        <fullName evidence="2">Amidohydrolase</fullName>
    </submittedName>
</protein>
<evidence type="ECO:0000259" key="1">
    <source>
        <dbReference type="Pfam" id="PF07969"/>
    </source>
</evidence>
<dbReference type="EMBL" id="CP029477">
    <property type="protein sequence ID" value="AWM75067.1"/>
    <property type="molecule type" value="Genomic_DNA"/>
</dbReference>
<proteinExistence type="predicted"/>
<evidence type="ECO:0000313" key="2">
    <source>
        <dbReference type="EMBL" id="AWM75067.1"/>
    </source>
</evidence>
<sequence>MICKADIIIKSSQIWTGNIDETIYGGIAIKKNRILYVGFQDLDKYVGSNTKILDYGDQLVIPGIHDGHVHMLMTALMNSGKCPSLYDAKSEKECVDIVKRYDKPQNLIGGWIIGMGWYQLLWDNKKLPTKKSLDNAFPDTPVFLMDSNAHTTWVNSEALRRLNFTPQNTKDNIDFGKFENGELTGIIGEASFMKLSSQIMTADEKTTSKLFIDTIKRMNSFGITQIDDVAGSAVPDSDQIADQSWKQIYSENKLNIRVNLFPTLLDDFSRIHQIENNCGRATGDSMIGIAGVKSFFDGVSSMHTAYLSEPYSDAQSPDDRGHLTIKPDVMQRRVLKAAKEGYCVKIHAIGDGAVTEALNVYENVEKELDNKVLSKVQFNIEHLENIEEKDIERLRDLNVIASVQPAHALIDPAGEEKDLGEKRTKMMWPFRHYLARGTKIAFGTDSPVVDFNPFENLYNAVTRKSINGGKPWESQNSINIQEALRAYTLGSARCSNRQKDLGTIENGKLADVAVLNCNILKSSPEDLLKTNAVMTMVNGKIVYGG</sequence>
<dbReference type="CDD" id="cd01300">
    <property type="entry name" value="YtcJ_like"/>
    <property type="match status" value="1"/>
</dbReference>
<accession>A0ABN5LGP3</accession>
<dbReference type="RefSeq" id="WP_109586097.1">
    <property type="nucleotide sequence ID" value="NZ_CP029477.1"/>
</dbReference>
<organism evidence="2 3">
    <name type="scientific">Lactobacillus kullabergensis</name>
    <dbReference type="NCBI Taxonomy" id="1218493"/>
    <lineage>
        <taxon>Bacteria</taxon>
        <taxon>Bacillati</taxon>
        <taxon>Bacillota</taxon>
        <taxon>Bacilli</taxon>
        <taxon>Lactobacillales</taxon>
        <taxon>Lactobacillaceae</taxon>
        <taxon>Lactobacillus</taxon>
    </lineage>
</organism>
<dbReference type="Gene3D" id="2.30.40.10">
    <property type="entry name" value="Urease, subunit C, domain 1"/>
    <property type="match status" value="1"/>
</dbReference>
<dbReference type="InterPro" id="IPR032466">
    <property type="entry name" value="Metal_Hydrolase"/>
</dbReference>
<dbReference type="Gene3D" id="3.10.310.70">
    <property type="match status" value="1"/>
</dbReference>
<name>A0ABN5LGP3_9LACO</name>
<dbReference type="InterPro" id="IPR011059">
    <property type="entry name" value="Metal-dep_hydrolase_composite"/>
</dbReference>
<gene>
    <name evidence="2" type="ORF">DKL58_03375</name>
</gene>
<keyword evidence="3" id="KW-1185">Reference proteome</keyword>
<evidence type="ECO:0000313" key="3">
    <source>
        <dbReference type="Proteomes" id="UP000246036"/>
    </source>
</evidence>
<dbReference type="InterPro" id="IPR013108">
    <property type="entry name" value="Amidohydro_3"/>
</dbReference>
<dbReference type="Pfam" id="PF07969">
    <property type="entry name" value="Amidohydro_3"/>
    <property type="match status" value="1"/>
</dbReference>
<dbReference type="InterPro" id="IPR033932">
    <property type="entry name" value="YtcJ-like"/>
</dbReference>
<dbReference type="PANTHER" id="PTHR22642:SF2">
    <property type="entry name" value="PROTEIN LONG AFTER FAR-RED 3"/>
    <property type="match status" value="1"/>
</dbReference>
<dbReference type="SUPFAM" id="SSF51556">
    <property type="entry name" value="Metallo-dependent hydrolases"/>
    <property type="match status" value="1"/>
</dbReference>
<dbReference type="Gene3D" id="3.20.20.140">
    <property type="entry name" value="Metal-dependent hydrolases"/>
    <property type="match status" value="1"/>
</dbReference>
<feature type="domain" description="Amidohydrolase 3" evidence="1">
    <location>
        <begin position="54"/>
        <end position="543"/>
    </location>
</feature>
<reference evidence="2 3" key="1">
    <citation type="submission" date="2018-05" db="EMBL/GenBank/DDBJ databases">
        <title>Reference genomes for bee gut microbiota database.</title>
        <authorList>
            <person name="Ellegaard K.M."/>
        </authorList>
    </citation>
    <scope>NUCLEOTIDE SEQUENCE [LARGE SCALE GENOMIC DNA]</scope>
    <source>
        <strain evidence="2 3">ESL0186</strain>
    </source>
</reference>
<dbReference type="PANTHER" id="PTHR22642">
    <property type="entry name" value="IMIDAZOLONEPROPIONASE"/>
    <property type="match status" value="1"/>
</dbReference>
<dbReference type="SUPFAM" id="SSF51338">
    <property type="entry name" value="Composite domain of metallo-dependent hydrolases"/>
    <property type="match status" value="1"/>
</dbReference>
<dbReference type="Proteomes" id="UP000246036">
    <property type="component" value="Chromosome"/>
</dbReference>